<reference evidence="2" key="1">
    <citation type="submission" date="2020-06" db="EMBL/GenBank/DDBJ databases">
        <title>WGS assembly of Ceratodon purpureus strain R40.</title>
        <authorList>
            <person name="Carey S.B."/>
            <person name="Jenkins J."/>
            <person name="Shu S."/>
            <person name="Lovell J.T."/>
            <person name="Sreedasyam A."/>
            <person name="Maumus F."/>
            <person name="Tiley G.P."/>
            <person name="Fernandez-Pozo N."/>
            <person name="Barry K."/>
            <person name="Chen C."/>
            <person name="Wang M."/>
            <person name="Lipzen A."/>
            <person name="Daum C."/>
            <person name="Saski C.A."/>
            <person name="Payton A.C."/>
            <person name="Mcbreen J.C."/>
            <person name="Conrad R.E."/>
            <person name="Kollar L.M."/>
            <person name="Olsson S."/>
            <person name="Huttunen S."/>
            <person name="Landis J.B."/>
            <person name="Wickett N.J."/>
            <person name="Johnson M.G."/>
            <person name="Rensing S.A."/>
            <person name="Grimwood J."/>
            <person name="Schmutz J."/>
            <person name="Mcdaniel S.F."/>
        </authorList>
    </citation>
    <scope>NUCLEOTIDE SEQUENCE</scope>
    <source>
        <strain evidence="2">R40</strain>
    </source>
</reference>
<evidence type="ECO:0000313" key="3">
    <source>
        <dbReference type="Proteomes" id="UP000822688"/>
    </source>
</evidence>
<protein>
    <recommendedName>
        <fullName evidence="4">Secreted protein</fullName>
    </recommendedName>
</protein>
<organism evidence="2 3">
    <name type="scientific">Ceratodon purpureus</name>
    <name type="common">Fire moss</name>
    <name type="synonym">Dicranum purpureum</name>
    <dbReference type="NCBI Taxonomy" id="3225"/>
    <lineage>
        <taxon>Eukaryota</taxon>
        <taxon>Viridiplantae</taxon>
        <taxon>Streptophyta</taxon>
        <taxon>Embryophyta</taxon>
        <taxon>Bryophyta</taxon>
        <taxon>Bryophytina</taxon>
        <taxon>Bryopsida</taxon>
        <taxon>Dicranidae</taxon>
        <taxon>Pseudoditrichales</taxon>
        <taxon>Ditrichaceae</taxon>
        <taxon>Ceratodon</taxon>
    </lineage>
</organism>
<name>A0A8T0HN72_CERPU</name>
<proteinExistence type="predicted"/>
<keyword evidence="3" id="KW-1185">Reference proteome</keyword>
<gene>
    <name evidence="2" type="ORF">KC19_VG080800</name>
</gene>
<dbReference type="EMBL" id="CM026426">
    <property type="protein sequence ID" value="KAG0572272.1"/>
    <property type="molecule type" value="Genomic_DNA"/>
</dbReference>
<accession>A0A8T0HN72</accession>
<sequence length="94" mass="9905">MPGCVATKFRSITVALCLVCLDPLINNRIASTNGFASRILSSSTSELSMFSGAKTPMSMSSRGKQFASPSVLFSLVCSSPSLEASSPRSLLLVR</sequence>
<comment type="caution">
    <text evidence="2">The sequence shown here is derived from an EMBL/GenBank/DDBJ whole genome shotgun (WGS) entry which is preliminary data.</text>
</comment>
<evidence type="ECO:0000256" key="1">
    <source>
        <dbReference type="SAM" id="SignalP"/>
    </source>
</evidence>
<dbReference type="AlphaFoldDB" id="A0A8T0HN72"/>
<dbReference type="Proteomes" id="UP000822688">
    <property type="component" value="Chromosome V"/>
</dbReference>
<evidence type="ECO:0000313" key="2">
    <source>
        <dbReference type="EMBL" id="KAG0572272.1"/>
    </source>
</evidence>
<feature type="chain" id="PRO_5035899415" description="Secreted protein" evidence="1">
    <location>
        <begin position="18"/>
        <end position="94"/>
    </location>
</feature>
<keyword evidence="1" id="KW-0732">Signal</keyword>
<feature type="signal peptide" evidence="1">
    <location>
        <begin position="1"/>
        <end position="17"/>
    </location>
</feature>
<evidence type="ECO:0008006" key="4">
    <source>
        <dbReference type="Google" id="ProtNLM"/>
    </source>
</evidence>